<gene>
    <name evidence="2" type="ORF">PVAP13_8NG079422</name>
</gene>
<evidence type="ECO:0000313" key="3">
    <source>
        <dbReference type="Proteomes" id="UP000823388"/>
    </source>
</evidence>
<proteinExistence type="predicted"/>
<feature type="compositionally biased region" description="Polar residues" evidence="1">
    <location>
        <begin position="52"/>
        <end position="78"/>
    </location>
</feature>
<sequence>MEIKSDEEMFEWFQLNLDKGVVRINAQINDFEGPLQCSPMKRRCHPSVRNKAPTTTNERATETPINESCPNERVTSTSNKRRGTKCKGKGGDDDDDGVGVHEEGIYSDTNSLAAPSDSSYDSDLAASSGCKDG</sequence>
<feature type="compositionally biased region" description="Low complexity" evidence="1">
    <location>
        <begin position="111"/>
        <end position="133"/>
    </location>
</feature>
<name>A0A8T0P727_PANVG</name>
<protein>
    <submittedName>
        <fullName evidence="2">Uncharacterized protein</fullName>
    </submittedName>
</protein>
<feature type="compositionally biased region" description="Basic residues" evidence="1">
    <location>
        <begin position="79"/>
        <end position="88"/>
    </location>
</feature>
<organism evidence="2 3">
    <name type="scientific">Panicum virgatum</name>
    <name type="common">Blackwell switchgrass</name>
    <dbReference type="NCBI Taxonomy" id="38727"/>
    <lineage>
        <taxon>Eukaryota</taxon>
        <taxon>Viridiplantae</taxon>
        <taxon>Streptophyta</taxon>
        <taxon>Embryophyta</taxon>
        <taxon>Tracheophyta</taxon>
        <taxon>Spermatophyta</taxon>
        <taxon>Magnoliopsida</taxon>
        <taxon>Liliopsida</taxon>
        <taxon>Poales</taxon>
        <taxon>Poaceae</taxon>
        <taxon>PACMAD clade</taxon>
        <taxon>Panicoideae</taxon>
        <taxon>Panicodae</taxon>
        <taxon>Paniceae</taxon>
        <taxon>Panicinae</taxon>
        <taxon>Panicum</taxon>
        <taxon>Panicum sect. Hiantes</taxon>
    </lineage>
</organism>
<evidence type="ECO:0000313" key="2">
    <source>
        <dbReference type="EMBL" id="KAG2556479.1"/>
    </source>
</evidence>
<accession>A0A8T0P727</accession>
<dbReference type="Proteomes" id="UP000823388">
    <property type="component" value="Chromosome 8N"/>
</dbReference>
<evidence type="ECO:0000256" key="1">
    <source>
        <dbReference type="SAM" id="MobiDB-lite"/>
    </source>
</evidence>
<dbReference type="AlphaFoldDB" id="A0A8T0P727"/>
<comment type="caution">
    <text evidence="2">The sequence shown here is derived from an EMBL/GenBank/DDBJ whole genome shotgun (WGS) entry which is preliminary data.</text>
</comment>
<keyword evidence="3" id="KW-1185">Reference proteome</keyword>
<reference evidence="2" key="1">
    <citation type="submission" date="2020-05" db="EMBL/GenBank/DDBJ databases">
        <title>WGS assembly of Panicum virgatum.</title>
        <authorList>
            <person name="Lovell J.T."/>
            <person name="Jenkins J."/>
            <person name="Shu S."/>
            <person name="Juenger T.E."/>
            <person name="Schmutz J."/>
        </authorList>
    </citation>
    <scope>NUCLEOTIDE SEQUENCE</scope>
    <source>
        <strain evidence="2">AP13</strain>
    </source>
</reference>
<dbReference type="EMBL" id="CM029052">
    <property type="protein sequence ID" value="KAG2556479.1"/>
    <property type="molecule type" value="Genomic_DNA"/>
</dbReference>
<feature type="region of interest" description="Disordered" evidence="1">
    <location>
        <begin position="39"/>
        <end position="133"/>
    </location>
</feature>